<dbReference type="AlphaFoldDB" id="X1HX82"/>
<name>X1HX82_9ZZZZ</name>
<sequence>FRRGQLTTWGVAKRIQQIKRPIKDHESAVYRTQKIYGVIARKRGSLDRLHELDYIHLKDTKWGLNFPKADAILLLEPELVSEIHPHYYIKTLNPKLGTHLQDLKSHAKGRPPLQLKPSKKVTEELHLETAAKLKRYVEEGIDLDRISNKTLSDLVMPNVLSTILKHARSGNQEP</sequence>
<gene>
    <name evidence="1" type="ORF">S03H2_42085</name>
</gene>
<dbReference type="EMBL" id="BARU01026175">
    <property type="protein sequence ID" value="GAH74771.1"/>
    <property type="molecule type" value="Genomic_DNA"/>
</dbReference>
<comment type="caution">
    <text evidence="1">The sequence shown here is derived from an EMBL/GenBank/DDBJ whole genome shotgun (WGS) entry which is preliminary data.</text>
</comment>
<organism evidence="1">
    <name type="scientific">marine sediment metagenome</name>
    <dbReference type="NCBI Taxonomy" id="412755"/>
    <lineage>
        <taxon>unclassified sequences</taxon>
        <taxon>metagenomes</taxon>
        <taxon>ecological metagenomes</taxon>
    </lineage>
</organism>
<reference evidence="1" key="1">
    <citation type="journal article" date="2014" name="Front. Microbiol.">
        <title>High frequency of phylogenetically diverse reductive dehalogenase-homologous genes in deep subseafloor sedimentary metagenomes.</title>
        <authorList>
            <person name="Kawai M."/>
            <person name="Futagami T."/>
            <person name="Toyoda A."/>
            <person name="Takaki Y."/>
            <person name="Nishi S."/>
            <person name="Hori S."/>
            <person name="Arai W."/>
            <person name="Tsubouchi T."/>
            <person name="Morono Y."/>
            <person name="Uchiyama I."/>
            <person name="Ito T."/>
            <person name="Fujiyama A."/>
            <person name="Inagaki F."/>
            <person name="Takami H."/>
        </authorList>
    </citation>
    <scope>NUCLEOTIDE SEQUENCE</scope>
    <source>
        <strain evidence="1">Expedition CK06-06</strain>
    </source>
</reference>
<accession>X1HX82</accession>
<proteinExistence type="predicted"/>
<evidence type="ECO:0000313" key="1">
    <source>
        <dbReference type="EMBL" id="GAH74771.1"/>
    </source>
</evidence>
<protein>
    <submittedName>
        <fullName evidence="1">Uncharacterized protein</fullName>
    </submittedName>
</protein>
<feature type="non-terminal residue" evidence="1">
    <location>
        <position position="1"/>
    </location>
</feature>